<dbReference type="Gene3D" id="3.40.50.300">
    <property type="entry name" value="P-loop containing nucleotide triphosphate hydrolases"/>
    <property type="match status" value="2"/>
</dbReference>
<keyword evidence="6" id="KW-0547">Nucleotide-binding</keyword>
<keyword evidence="8" id="KW-1278">Translocase</keyword>
<dbReference type="Pfam" id="PF00664">
    <property type="entry name" value="ABC_membrane"/>
    <property type="match status" value="2"/>
</dbReference>
<dbReference type="PROSITE" id="PS50929">
    <property type="entry name" value="ABC_TM1F"/>
    <property type="match status" value="2"/>
</dbReference>
<evidence type="ECO:0000256" key="7">
    <source>
        <dbReference type="ARBA" id="ARBA00022840"/>
    </source>
</evidence>
<feature type="domain" description="ABC transmembrane type-1" evidence="15">
    <location>
        <begin position="107"/>
        <end position="423"/>
    </location>
</feature>
<organism evidence="16 17">
    <name type="scientific">Stichopus japonicus</name>
    <name type="common">Sea cucumber</name>
    <dbReference type="NCBI Taxonomy" id="307972"/>
    <lineage>
        <taxon>Eukaryota</taxon>
        <taxon>Metazoa</taxon>
        <taxon>Echinodermata</taxon>
        <taxon>Eleutherozoa</taxon>
        <taxon>Echinozoa</taxon>
        <taxon>Holothuroidea</taxon>
        <taxon>Aspidochirotacea</taxon>
        <taxon>Aspidochirotida</taxon>
        <taxon>Stichopodidae</taxon>
        <taxon>Apostichopus</taxon>
    </lineage>
</organism>
<sequence>MLENLVPYQFVPCEENVGKEIADPVVVEIKPANGVSKANEAAAANGNAAATNGNAVKPMLAEDGGAETDKADGSEKTETTDENKEANQVGIFSMFRFASILDILLMLVGSIAALIHGVALPLVLAFFGDVVDGFIMTSDSSNTGIGATASSVTMGMVPTINPQAGLEAGLETIVQFSLNYVILGCGVLFVAFLQCGCWNLAAEHQVRVIRTRFFRAVLSQDISWFDEKTGGELTTRISDDINKIRSGTGSKIGLILQCCSTLVAGLTIGFLRSWRLSLVIMAVSLGLIVPVFTVSAILIKNYTQEALDSYAKAGSVAEEVLSSMRTVTAFGGESKELERYRSNLGAAKIVGIKKAAAESVSLGALFFVIYGAYAVAFWYGTILILDPKGTPLSAGGILITFLAVLFGSFSLAQAGPYFADFASARGAAFAIWEVIDQVPVINCLSDKGLKPAELTGRITFEDIQFVYPSRPDTPVLQGFNLEVNVGQTVALVGSSGCGKSTTVALMQRYYDPVSGSVKLDGQDIKDLNVKWLRENIGVVSQEPILFGTTIAENIRYGRLEVSEEQIHQAAKEANAYDFIMELPEKFETLVGERGAQLSGGQKQRVAIARALARNPKILLLDEATSALDSESEGIVQAALEKVQAGRTTIVIAHRLSTIKNSDKICAIQNGVVVEEGTHAELMDRPDGVYAQLVKQQQTKEVNEAEDEAKEEITDDEEDEEEGEKELTENESLDKKRSSSFKMKRIDSRASGGKRPSKRLMSQVSVKSEASEHANEDNDEEILQYFSWGRIMKMNASEWYLIVIGFIAAAFNGGVQPAFAIIFSRVLRVYGGPTEEIWDGITFFCIFLAVLGVVALLSNSIQGVMYAISGERLTERLRYQMFKAILRMDMSYFDDHANNTGAVSTRLATEASLVQGVTGVRFGLVAEVFFNIVVAIIISFIYSWQLTLLVLAFVPFLGLAGIIEWQLYAGGEDKQRVDLEQAGKNVQSLTRELTFWDKYVQLLHESQTKSYVSAMLQGATFAFSQCIIYFAYAAAFRFGGWLVENGKTDFDDVFLVFSAIIFGAFGLGRAFAIAPDFAKAKMATARMFLLFDTVPSIDKYNTEGIKPDEYVPEVSFQKVRFRYPTRPDVPVLAGLTISVKPGETLALVGSSGCGKSTSVALVERFYDSRSGDVLVGAYDIKILNLQWWRQQIGLVSQEPVLFDRSIADNIAYGDNSRNVSQEEIEAAAMSANIHDFIASLPLGYETRVGDKGTQLSGGQKQRIAIARALLRNPRILLLDEATSALDTESERVVQAALDEAKKGRTCITIAHRLSTIHDAEKIAVIRHGRVAELGTHEELMALKEQYYSLYTSQSLMK</sequence>
<evidence type="ECO:0000256" key="1">
    <source>
        <dbReference type="ARBA" id="ARBA00004141"/>
    </source>
</evidence>
<proteinExistence type="inferred from homology"/>
<dbReference type="FunFam" id="3.40.50.300:FF:000479">
    <property type="entry name" value="Multidrug resistance protein 1A"/>
    <property type="match status" value="1"/>
</dbReference>
<dbReference type="OrthoDB" id="6500128at2759"/>
<dbReference type="InterPro" id="IPR027417">
    <property type="entry name" value="P-loop_NTPase"/>
</dbReference>
<dbReference type="SMR" id="A0A2G8L8V0"/>
<dbReference type="Gene3D" id="1.20.1560.10">
    <property type="entry name" value="ABC transporter type 1, transmembrane domain"/>
    <property type="match status" value="1"/>
</dbReference>
<evidence type="ECO:0000256" key="10">
    <source>
        <dbReference type="ARBA" id="ARBA00023136"/>
    </source>
</evidence>
<evidence type="ECO:0000313" key="16">
    <source>
        <dbReference type="EMBL" id="PIK56687.1"/>
    </source>
</evidence>
<feature type="transmembrane region" description="Helical" evidence="13">
    <location>
        <begin position="798"/>
        <end position="820"/>
    </location>
</feature>
<evidence type="ECO:0000259" key="14">
    <source>
        <dbReference type="PROSITE" id="PS50893"/>
    </source>
</evidence>
<feature type="transmembrane region" description="Helical" evidence="13">
    <location>
        <begin position="277"/>
        <end position="299"/>
    </location>
</feature>
<dbReference type="GO" id="GO:0005743">
    <property type="term" value="C:mitochondrial inner membrane"/>
    <property type="evidence" value="ECO:0007669"/>
    <property type="project" value="TreeGrafter"/>
</dbReference>
<dbReference type="InterPro" id="IPR036640">
    <property type="entry name" value="ABC1_TM_sf"/>
</dbReference>
<dbReference type="PANTHER" id="PTHR43394">
    <property type="entry name" value="ATP-DEPENDENT PERMEASE MDL1, MITOCHONDRIAL"/>
    <property type="match status" value="1"/>
</dbReference>
<evidence type="ECO:0000313" key="17">
    <source>
        <dbReference type="Proteomes" id="UP000230750"/>
    </source>
</evidence>
<dbReference type="FunFam" id="1.20.1560.10:FF:000009">
    <property type="entry name" value="ABC transporter B family member 1"/>
    <property type="match status" value="1"/>
</dbReference>
<dbReference type="SMART" id="SM00382">
    <property type="entry name" value="AAA"/>
    <property type="match status" value="2"/>
</dbReference>
<feature type="transmembrane region" description="Helical" evidence="13">
    <location>
        <begin position="921"/>
        <end position="941"/>
    </location>
</feature>
<evidence type="ECO:0000256" key="5">
    <source>
        <dbReference type="ARBA" id="ARBA00022737"/>
    </source>
</evidence>
<dbReference type="PROSITE" id="PS00211">
    <property type="entry name" value="ABC_TRANSPORTER_1"/>
    <property type="match status" value="2"/>
</dbReference>
<keyword evidence="11" id="KW-0325">Glycoprotein</keyword>
<dbReference type="PROSITE" id="PS50893">
    <property type="entry name" value="ABC_TRANSPORTER_2"/>
    <property type="match status" value="2"/>
</dbReference>
<evidence type="ECO:0000259" key="15">
    <source>
        <dbReference type="PROSITE" id="PS50929"/>
    </source>
</evidence>
<feature type="transmembrane region" description="Helical" evidence="13">
    <location>
        <begin position="103"/>
        <end position="127"/>
    </location>
</feature>
<keyword evidence="4 13" id="KW-0812">Transmembrane</keyword>
<feature type="transmembrane region" description="Helical" evidence="13">
    <location>
        <begin position="391"/>
        <end position="412"/>
    </location>
</feature>
<feature type="domain" description="ABC transporter" evidence="14">
    <location>
        <begin position="458"/>
        <end position="694"/>
    </location>
</feature>
<feature type="domain" description="ABC transporter" evidence="14">
    <location>
        <begin position="1113"/>
        <end position="1351"/>
    </location>
</feature>
<dbReference type="FunFam" id="1.20.1560.10:FF:000018">
    <property type="entry name" value="ATP-binding cassette subfamily B member 11"/>
    <property type="match status" value="1"/>
</dbReference>
<comment type="caution">
    <text evidence="16">The sequence shown here is derived from an EMBL/GenBank/DDBJ whole genome shotgun (WGS) entry which is preliminary data.</text>
</comment>
<feature type="transmembrane region" description="Helical" evidence="13">
    <location>
        <begin position="1010"/>
        <end position="1032"/>
    </location>
</feature>
<evidence type="ECO:0000256" key="12">
    <source>
        <dbReference type="SAM" id="MobiDB-lite"/>
    </source>
</evidence>
<comment type="similarity">
    <text evidence="2">Belongs to the ABC transporter superfamily. ABCB family. Multidrug resistance exporter (TC 3.A.1.201) subfamily.</text>
</comment>
<evidence type="ECO:0000256" key="6">
    <source>
        <dbReference type="ARBA" id="ARBA00022741"/>
    </source>
</evidence>
<dbReference type="STRING" id="307972.A0A2G8L8V0"/>
<feature type="transmembrane region" description="Helical" evidence="13">
    <location>
        <begin position="1052"/>
        <end position="1071"/>
    </location>
</feature>
<keyword evidence="5" id="KW-0677">Repeat</keyword>
<dbReference type="InterPro" id="IPR011527">
    <property type="entry name" value="ABC1_TM_dom"/>
</dbReference>
<protein>
    <submittedName>
        <fullName evidence="16">Egg permeability glycoprotein</fullName>
    </submittedName>
</protein>
<dbReference type="GO" id="GO:0005524">
    <property type="term" value="F:ATP binding"/>
    <property type="evidence" value="ECO:0007669"/>
    <property type="project" value="UniProtKB-KW"/>
</dbReference>
<feature type="region of interest" description="Disordered" evidence="12">
    <location>
        <begin position="64"/>
        <end position="83"/>
    </location>
</feature>
<dbReference type="CDD" id="cd03249">
    <property type="entry name" value="ABC_MTABC3_MDL1_MDL2"/>
    <property type="match status" value="2"/>
</dbReference>
<dbReference type="Pfam" id="PF00005">
    <property type="entry name" value="ABC_tran"/>
    <property type="match status" value="2"/>
</dbReference>
<feature type="transmembrane region" description="Helical" evidence="13">
    <location>
        <begin position="840"/>
        <end position="867"/>
    </location>
</feature>
<evidence type="ECO:0000256" key="13">
    <source>
        <dbReference type="SAM" id="Phobius"/>
    </source>
</evidence>
<keyword evidence="9 13" id="KW-1133">Transmembrane helix</keyword>
<evidence type="ECO:0000256" key="8">
    <source>
        <dbReference type="ARBA" id="ARBA00022967"/>
    </source>
</evidence>
<name>A0A2G8L8V0_STIJA</name>
<comment type="subcellular location">
    <subcellularLocation>
        <location evidence="1">Membrane</location>
        <topology evidence="1">Multi-pass membrane protein</topology>
    </subcellularLocation>
</comment>
<feature type="region of interest" description="Disordered" evidence="12">
    <location>
        <begin position="695"/>
        <end position="774"/>
    </location>
</feature>
<dbReference type="InterPro" id="IPR003593">
    <property type="entry name" value="AAA+_ATPase"/>
</dbReference>
<feature type="compositionally biased region" description="Basic and acidic residues" evidence="12">
    <location>
        <begin position="724"/>
        <end position="736"/>
    </location>
</feature>
<dbReference type="CDD" id="cd18578">
    <property type="entry name" value="ABC_6TM_Pgp_ABCB1_D2_like"/>
    <property type="match status" value="1"/>
</dbReference>
<feature type="transmembrane region" description="Helical" evidence="13">
    <location>
        <begin position="362"/>
        <end position="385"/>
    </location>
</feature>
<gene>
    <name evidence="16" type="ORF">BSL78_06409</name>
</gene>
<evidence type="ECO:0000256" key="9">
    <source>
        <dbReference type="ARBA" id="ARBA00022989"/>
    </source>
</evidence>
<dbReference type="GO" id="GO:0016887">
    <property type="term" value="F:ATP hydrolysis activity"/>
    <property type="evidence" value="ECO:0007669"/>
    <property type="project" value="InterPro"/>
</dbReference>
<dbReference type="InterPro" id="IPR003439">
    <property type="entry name" value="ABC_transporter-like_ATP-bd"/>
</dbReference>
<dbReference type="FunFam" id="3.40.50.300:FF:000205">
    <property type="entry name" value="ABC transporter B family member 4"/>
    <property type="match status" value="1"/>
</dbReference>
<dbReference type="InterPro" id="IPR039421">
    <property type="entry name" value="Type_1_exporter"/>
</dbReference>
<evidence type="ECO:0000256" key="4">
    <source>
        <dbReference type="ARBA" id="ARBA00022692"/>
    </source>
</evidence>
<dbReference type="EMBL" id="MRZV01000167">
    <property type="protein sequence ID" value="PIK56687.1"/>
    <property type="molecule type" value="Genomic_DNA"/>
</dbReference>
<feature type="transmembrane region" description="Helical" evidence="13">
    <location>
        <begin position="947"/>
        <end position="967"/>
    </location>
</feature>
<evidence type="ECO:0000256" key="11">
    <source>
        <dbReference type="ARBA" id="ARBA00023180"/>
    </source>
</evidence>
<dbReference type="Proteomes" id="UP000230750">
    <property type="component" value="Unassembled WGS sequence"/>
</dbReference>
<dbReference type="GO" id="GO:0090374">
    <property type="term" value="P:oligopeptide export from mitochondrion"/>
    <property type="evidence" value="ECO:0007669"/>
    <property type="project" value="TreeGrafter"/>
</dbReference>
<accession>A0A2G8L8V0</accession>
<feature type="domain" description="ABC transmembrane type-1" evidence="15">
    <location>
        <begin position="802"/>
        <end position="1078"/>
    </location>
</feature>
<keyword evidence="10 13" id="KW-0472">Membrane</keyword>
<reference evidence="16 17" key="1">
    <citation type="journal article" date="2017" name="PLoS Biol.">
        <title>The sea cucumber genome provides insights into morphological evolution and visceral regeneration.</title>
        <authorList>
            <person name="Zhang X."/>
            <person name="Sun L."/>
            <person name="Yuan J."/>
            <person name="Sun Y."/>
            <person name="Gao Y."/>
            <person name="Zhang L."/>
            <person name="Li S."/>
            <person name="Dai H."/>
            <person name="Hamel J.F."/>
            <person name="Liu C."/>
            <person name="Yu Y."/>
            <person name="Liu S."/>
            <person name="Lin W."/>
            <person name="Guo K."/>
            <person name="Jin S."/>
            <person name="Xu P."/>
            <person name="Storey K.B."/>
            <person name="Huan P."/>
            <person name="Zhang T."/>
            <person name="Zhou Y."/>
            <person name="Zhang J."/>
            <person name="Lin C."/>
            <person name="Li X."/>
            <person name="Xing L."/>
            <person name="Huo D."/>
            <person name="Sun M."/>
            <person name="Wang L."/>
            <person name="Mercier A."/>
            <person name="Li F."/>
            <person name="Yang H."/>
            <person name="Xiang J."/>
        </authorList>
    </citation>
    <scope>NUCLEOTIDE SEQUENCE [LARGE SCALE GENOMIC DNA]</scope>
    <source>
        <strain evidence="16">Shaxun</strain>
        <tissue evidence="16">Muscle</tissue>
    </source>
</reference>
<dbReference type="InterPro" id="IPR017871">
    <property type="entry name" value="ABC_transporter-like_CS"/>
</dbReference>
<dbReference type="CDD" id="cd18577">
    <property type="entry name" value="ABC_6TM_Pgp_ABCB1_D1_like"/>
    <property type="match status" value="1"/>
</dbReference>
<feature type="compositionally biased region" description="Basic and acidic residues" evidence="12">
    <location>
        <begin position="67"/>
        <end position="83"/>
    </location>
</feature>
<feature type="compositionally biased region" description="Acidic residues" evidence="12">
    <location>
        <begin position="703"/>
        <end position="723"/>
    </location>
</feature>
<evidence type="ECO:0000256" key="2">
    <source>
        <dbReference type="ARBA" id="ARBA00007577"/>
    </source>
</evidence>
<keyword evidence="3" id="KW-0813">Transport</keyword>
<feature type="transmembrane region" description="Helical" evidence="13">
    <location>
        <begin position="252"/>
        <end position="271"/>
    </location>
</feature>
<keyword evidence="17" id="KW-1185">Reference proteome</keyword>
<dbReference type="SUPFAM" id="SSF52540">
    <property type="entry name" value="P-loop containing nucleoside triphosphate hydrolases"/>
    <property type="match status" value="2"/>
</dbReference>
<dbReference type="SUPFAM" id="SSF90123">
    <property type="entry name" value="ABC transporter transmembrane region"/>
    <property type="match status" value="2"/>
</dbReference>
<feature type="transmembrane region" description="Helical" evidence="13">
    <location>
        <begin position="180"/>
        <end position="202"/>
    </location>
</feature>
<dbReference type="GO" id="GO:0015421">
    <property type="term" value="F:ABC-type oligopeptide transporter activity"/>
    <property type="evidence" value="ECO:0007669"/>
    <property type="project" value="TreeGrafter"/>
</dbReference>
<evidence type="ECO:0000256" key="3">
    <source>
        <dbReference type="ARBA" id="ARBA00022448"/>
    </source>
</evidence>
<dbReference type="PANTHER" id="PTHR43394:SF27">
    <property type="entry name" value="ATP-DEPENDENT TRANSLOCASE ABCB1-LIKE"/>
    <property type="match status" value="1"/>
</dbReference>
<keyword evidence="7" id="KW-0067">ATP-binding</keyword>